<dbReference type="Proteomes" id="UP000324222">
    <property type="component" value="Unassembled WGS sequence"/>
</dbReference>
<reference evidence="1" key="1">
    <citation type="submission" date="2019-05" db="EMBL/GenBank/DDBJ databases">
        <title>Another draft genome of Portunus trituberculatus and its Hox gene families provides insights of decapod evolution.</title>
        <authorList>
            <person name="Jeong J.-H."/>
            <person name="Song I."/>
            <person name="Kim S."/>
            <person name="Choi T."/>
            <person name="Kim D."/>
            <person name="Ryu S."/>
            <person name="Kim W."/>
        </authorList>
    </citation>
    <scope>NUCLEOTIDE SEQUENCE [LARGE SCALE GENOMIC DNA]</scope>
    <source>
        <tissue evidence="1">Muscle</tissue>
    </source>
</reference>
<dbReference type="AlphaFoldDB" id="A0A5B7JBN1"/>
<evidence type="ECO:0000313" key="2">
    <source>
        <dbReference type="Proteomes" id="UP000324222"/>
    </source>
</evidence>
<sequence>MLRWHPRRFISCMTQIITRSNSSVFSIPRPAYQATKPFRPATPRPAPPLTRKGRWCRCVLV</sequence>
<comment type="caution">
    <text evidence="1">The sequence shown here is derived from an EMBL/GenBank/DDBJ whole genome shotgun (WGS) entry which is preliminary data.</text>
</comment>
<gene>
    <name evidence="1" type="ORF">E2C01_089336</name>
</gene>
<name>A0A5B7JBN1_PORTR</name>
<dbReference type="EMBL" id="VSRR010097546">
    <property type="protein sequence ID" value="MPC94180.1"/>
    <property type="molecule type" value="Genomic_DNA"/>
</dbReference>
<accession>A0A5B7JBN1</accession>
<protein>
    <submittedName>
        <fullName evidence="1">Uncharacterized protein</fullName>
    </submittedName>
</protein>
<evidence type="ECO:0000313" key="1">
    <source>
        <dbReference type="EMBL" id="MPC94180.1"/>
    </source>
</evidence>
<organism evidence="1 2">
    <name type="scientific">Portunus trituberculatus</name>
    <name type="common">Swimming crab</name>
    <name type="synonym">Neptunus trituberculatus</name>
    <dbReference type="NCBI Taxonomy" id="210409"/>
    <lineage>
        <taxon>Eukaryota</taxon>
        <taxon>Metazoa</taxon>
        <taxon>Ecdysozoa</taxon>
        <taxon>Arthropoda</taxon>
        <taxon>Crustacea</taxon>
        <taxon>Multicrustacea</taxon>
        <taxon>Malacostraca</taxon>
        <taxon>Eumalacostraca</taxon>
        <taxon>Eucarida</taxon>
        <taxon>Decapoda</taxon>
        <taxon>Pleocyemata</taxon>
        <taxon>Brachyura</taxon>
        <taxon>Eubrachyura</taxon>
        <taxon>Portunoidea</taxon>
        <taxon>Portunidae</taxon>
        <taxon>Portuninae</taxon>
        <taxon>Portunus</taxon>
    </lineage>
</organism>
<proteinExistence type="predicted"/>
<keyword evidence="2" id="KW-1185">Reference proteome</keyword>